<evidence type="ECO:0000256" key="2">
    <source>
        <dbReference type="ARBA" id="ARBA00022475"/>
    </source>
</evidence>
<evidence type="ECO:0000256" key="3">
    <source>
        <dbReference type="ARBA" id="ARBA00022692"/>
    </source>
</evidence>
<keyword evidence="2" id="KW-1003">Cell membrane</keyword>
<dbReference type="GO" id="GO:0005886">
    <property type="term" value="C:plasma membrane"/>
    <property type="evidence" value="ECO:0007669"/>
    <property type="project" value="UniProtKB-SubCell"/>
</dbReference>
<dbReference type="PANTHER" id="PTHR40077">
    <property type="entry name" value="MEMBRANE PROTEIN-RELATED"/>
    <property type="match status" value="1"/>
</dbReference>
<evidence type="ECO:0000313" key="9">
    <source>
        <dbReference type="EMBL" id="CAB4663900.1"/>
    </source>
</evidence>
<evidence type="ECO:0000256" key="6">
    <source>
        <dbReference type="SAM" id="Phobius"/>
    </source>
</evidence>
<dbReference type="AlphaFoldDB" id="A0A6J6G7J5"/>
<evidence type="ECO:0000313" key="8">
    <source>
        <dbReference type="EMBL" id="CAB4597256.1"/>
    </source>
</evidence>
<feature type="transmembrane region" description="Helical" evidence="6">
    <location>
        <begin position="12"/>
        <end position="29"/>
    </location>
</feature>
<organism evidence="8">
    <name type="scientific">freshwater metagenome</name>
    <dbReference type="NCBI Taxonomy" id="449393"/>
    <lineage>
        <taxon>unclassified sequences</taxon>
        <taxon>metagenomes</taxon>
        <taxon>ecological metagenomes</taxon>
    </lineage>
</organism>
<feature type="transmembrane region" description="Helical" evidence="6">
    <location>
        <begin position="41"/>
        <end position="59"/>
    </location>
</feature>
<evidence type="ECO:0000256" key="4">
    <source>
        <dbReference type="ARBA" id="ARBA00022989"/>
    </source>
</evidence>
<comment type="subcellular location">
    <subcellularLocation>
        <location evidence="1">Cell membrane</location>
        <topology evidence="1">Multi-pass membrane protein</topology>
    </subcellularLocation>
</comment>
<evidence type="ECO:0000256" key="1">
    <source>
        <dbReference type="ARBA" id="ARBA00004651"/>
    </source>
</evidence>
<evidence type="ECO:0000256" key="5">
    <source>
        <dbReference type="ARBA" id="ARBA00023136"/>
    </source>
</evidence>
<reference evidence="8" key="1">
    <citation type="submission" date="2020-05" db="EMBL/GenBank/DDBJ databases">
        <authorList>
            <person name="Chiriac C."/>
            <person name="Salcher M."/>
            <person name="Ghai R."/>
            <person name="Kavagutti S V."/>
        </authorList>
    </citation>
    <scope>NUCLEOTIDE SEQUENCE</scope>
</reference>
<dbReference type="PANTHER" id="PTHR40077:SF2">
    <property type="entry name" value="MEMBRANE PROTEIN"/>
    <property type="match status" value="1"/>
</dbReference>
<accession>A0A6J6G7J5</accession>
<dbReference type="EMBL" id="CAEZWQ010000075">
    <property type="protein sequence ID" value="CAB4663900.1"/>
    <property type="molecule type" value="Genomic_DNA"/>
</dbReference>
<dbReference type="Pfam" id="PF12823">
    <property type="entry name" value="DUF3817"/>
    <property type="match status" value="1"/>
</dbReference>
<dbReference type="EMBL" id="CAEZUG010000059">
    <property type="protein sequence ID" value="CAB4597256.1"/>
    <property type="molecule type" value="Genomic_DNA"/>
</dbReference>
<keyword evidence="3 6" id="KW-0812">Transmembrane</keyword>
<proteinExistence type="predicted"/>
<sequence length="99" mass="11386">MKSAILRFRVMAIIAGVMSLLLWFVYMPIKYVFDAPDLHSSVIWIPMVHGYLYPIYILTAIQFATKARWPIMKMLGLILAGTLPVASLLAERRVVRRYS</sequence>
<keyword evidence="5 6" id="KW-0472">Membrane</keyword>
<dbReference type="InterPro" id="IPR023845">
    <property type="entry name" value="DUF3817_TM"/>
</dbReference>
<feature type="domain" description="DUF3817" evidence="7">
    <location>
        <begin position="7"/>
        <end position="96"/>
    </location>
</feature>
<keyword evidence="4 6" id="KW-1133">Transmembrane helix</keyword>
<gene>
    <name evidence="8" type="ORF">UFOPK1795_00951</name>
    <name evidence="9" type="ORF">UFOPK2275_00718</name>
</gene>
<name>A0A6J6G7J5_9ZZZZ</name>
<evidence type="ECO:0000259" key="7">
    <source>
        <dbReference type="Pfam" id="PF12823"/>
    </source>
</evidence>
<dbReference type="NCBIfam" id="TIGR03954">
    <property type="entry name" value="integ_memb_HG"/>
    <property type="match status" value="1"/>
</dbReference>
<protein>
    <submittedName>
        <fullName evidence="8">Unannotated protein</fullName>
    </submittedName>
</protein>